<dbReference type="Proteomes" id="UP000241010">
    <property type="component" value="Unassembled WGS sequence"/>
</dbReference>
<gene>
    <name evidence="1" type="ORF">C5F48_23840</name>
</gene>
<comment type="caution">
    <text evidence="1">The sequence shown here is derived from an EMBL/GenBank/DDBJ whole genome shotgun (WGS) entry which is preliminary data.</text>
</comment>
<name>A0A2T4JJJ0_9RHOB</name>
<keyword evidence="2" id="KW-1185">Reference proteome</keyword>
<sequence>MSKTTLVSPVKRAAGDVTTVGVRKPDVGALRGLKLTDVLQMDVNAISRLLPRITEPSLLPDEVAELDPADFLSLAAEVVGFFVTAEMKAEAEAELRLQ</sequence>
<reference evidence="1 2" key="1">
    <citation type="submission" date="2018-03" db="EMBL/GenBank/DDBJ databases">
        <title>Cereibacter changlensis.</title>
        <authorList>
            <person name="Meyer T.E."/>
            <person name="Miller S."/>
            <person name="Lodha T."/>
            <person name="Gandham S."/>
            <person name="Chintalapati S."/>
            <person name="Chintalapati V.R."/>
        </authorList>
    </citation>
    <scope>NUCLEOTIDE SEQUENCE [LARGE SCALE GENOMIC DNA]</scope>
    <source>
        <strain evidence="1 2">JA139</strain>
    </source>
</reference>
<evidence type="ECO:0000313" key="2">
    <source>
        <dbReference type="Proteomes" id="UP000241010"/>
    </source>
</evidence>
<organism evidence="1 2">
    <name type="scientific">Cereibacter changlensis JA139</name>
    <dbReference type="NCBI Taxonomy" id="1188249"/>
    <lineage>
        <taxon>Bacteria</taxon>
        <taxon>Pseudomonadati</taxon>
        <taxon>Pseudomonadota</taxon>
        <taxon>Alphaproteobacteria</taxon>
        <taxon>Rhodobacterales</taxon>
        <taxon>Paracoccaceae</taxon>
        <taxon>Cereibacter</taxon>
    </lineage>
</organism>
<evidence type="ECO:0000313" key="1">
    <source>
        <dbReference type="EMBL" id="PTE18066.1"/>
    </source>
</evidence>
<protein>
    <submittedName>
        <fullName evidence="1">Phage tail assembly protein</fullName>
    </submittedName>
</protein>
<dbReference type="AlphaFoldDB" id="A0A2T4JJJ0"/>
<dbReference type="RefSeq" id="WP_107666137.1">
    <property type="nucleotide sequence ID" value="NZ_PZKG01000340.1"/>
</dbReference>
<dbReference type="Pfam" id="PF10109">
    <property type="entry name" value="Phage_TAC_7"/>
    <property type="match status" value="1"/>
</dbReference>
<proteinExistence type="predicted"/>
<dbReference type="OrthoDB" id="7366507at2"/>
<dbReference type="InterPro" id="IPR019289">
    <property type="entry name" value="Phage_tail_E/E"/>
</dbReference>
<accession>A0A2T4JJJ0</accession>
<dbReference type="EMBL" id="PZKG01000340">
    <property type="protein sequence ID" value="PTE18066.1"/>
    <property type="molecule type" value="Genomic_DNA"/>
</dbReference>